<gene>
    <name evidence="1" type="ORF">JOC94_004210</name>
</gene>
<reference evidence="1 2" key="1">
    <citation type="submission" date="2021-01" db="EMBL/GenBank/DDBJ databases">
        <title>Genomic Encyclopedia of Type Strains, Phase IV (KMG-IV): sequencing the most valuable type-strain genomes for metagenomic binning, comparative biology and taxonomic classification.</title>
        <authorList>
            <person name="Goeker M."/>
        </authorList>
    </citation>
    <scope>NUCLEOTIDE SEQUENCE [LARGE SCALE GENOMIC DNA]</scope>
    <source>
        <strain evidence="1 2">DSM 105453</strain>
    </source>
</reference>
<keyword evidence="2" id="KW-1185">Reference proteome</keyword>
<organism evidence="1 2">
    <name type="scientific">Siminovitchia thermophila</name>
    <dbReference type="NCBI Taxonomy" id="1245522"/>
    <lineage>
        <taxon>Bacteria</taxon>
        <taxon>Bacillati</taxon>
        <taxon>Bacillota</taxon>
        <taxon>Bacilli</taxon>
        <taxon>Bacillales</taxon>
        <taxon>Bacillaceae</taxon>
        <taxon>Siminovitchia</taxon>
    </lineage>
</organism>
<dbReference type="Proteomes" id="UP000823485">
    <property type="component" value="Unassembled WGS sequence"/>
</dbReference>
<evidence type="ECO:0000313" key="1">
    <source>
        <dbReference type="EMBL" id="MBM7717185.1"/>
    </source>
</evidence>
<name>A0ABS2RCS9_9BACI</name>
<comment type="caution">
    <text evidence="1">The sequence shown here is derived from an EMBL/GenBank/DDBJ whole genome shotgun (WGS) entry which is preliminary data.</text>
</comment>
<dbReference type="EMBL" id="JAFBFH010000040">
    <property type="protein sequence ID" value="MBM7717185.1"/>
    <property type="molecule type" value="Genomic_DNA"/>
</dbReference>
<accession>A0ABS2RCS9</accession>
<sequence length="61" mass="7120">MEKVRVKTRFKDLPGLSKKTRGKAAVILDCRGDEDQGYEYWVEVGKFPTLRMWTPAEFLDL</sequence>
<proteinExistence type="predicted"/>
<protein>
    <submittedName>
        <fullName evidence="1">Uncharacterized protein</fullName>
    </submittedName>
</protein>
<dbReference type="RefSeq" id="WP_205180182.1">
    <property type="nucleotide sequence ID" value="NZ_JAFBFH010000040.1"/>
</dbReference>
<evidence type="ECO:0000313" key="2">
    <source>
        <dbReference type="Proteomes" id="UP000823485"/>
    </source>
</evidence>